<evidence type="ECO:0000256" key="2">
    <source>
        <dbReference type="ARBA" id="ARBA00023002"/>
    </source>
</evidence>
<keyword evidence="2" id="KW-0560">Oxidoreductase</keyword>
<dbReference type="Gene3D" id="3.90.180.10">
    <property type="entry name" value="Medium-chain alcohol dehydrogenases, catalytic domain"/>
    <property type="match status" value="2"/>
</dbReference>
<protein>
    <submittedName>
        <fullName evidence="5">Synaptic vesicle membrane protein</fullName>
    </submittedName>
</protein>
<dbReference type="SUPFAM" id="SSF50129">
    <property type="entry name" value="GroES-like"/>
    <property type="match status" value="2"/>
</dbReference>
<evidence type="ECO:0000259" key="4">
    <source>
        <dbReference type="SMART" id="SM00829"/>
    </source>
</evidence>
<keyword evidence="6" id="KW-1185">Reference proteome</keyword>
<feature type="region of interest" description="Disordered" evidence="3">
    <location>
        <begin position="1"/>
        <end position="67"/>
    </location>
</feature>
<sequence>MAEDKNETSPSAEGEKPPQETAAASPPAKEEPMKERKEDEKKVEENGEGEKPKENGEEKTTPEPKDMRAIVLNGFGGLKSVKALKKPEPALGEGEVLIRVKAWQFAVAERSDTYVNITATLVIHYKNDMTVRVWVRSCCLTVRFCFSYLVSGRLYGNVHRKLRPYTGLNFQDLMARQGAIDSPPKTPFIMGSECAGDIEQVGEGVENFKVGDRVVALPDHKAWAELVAVPATSVFALPPGMSYLDAAAITMNYTVAYILLFELAHLTPGKSLLLHSAGGGVGQAVVQLAKTVKDVTIFGVCSKSKHEALKNAGTIDYLLERGADYSNEVRKISPEGVDIVLDCLCGEECNKGYALLKPMGKYILYGSSNVVTGETKSFFSAARSWWQVDKVSPIKLFDENKTLSGLNLRHLMYQHGSHAFVRRAVNQVYTLWSEGKIKPAVDSTWALEDVPEAMQKMHDRKNIGKIVLDPSLEPKPKPATPAKGKAKDKKAANQEEKKASSVESEEGEKKKEPELTNGTSEDKSDSDSKEKESS</sequence>
<dbReference type="GO" id="GO:0016491">
    <property type="term" value="F:oxidoreductase activity"/>
    <property type="evidence" value="ECO:0007669"/>
    <property type="project" value="UniProtKB-KW"/>
</dbReference>
<dbReference type="STRING" id="34720.A0A195F2J9"/>
<dbReference type="InterPro" id="IPR011032">
    <property type="entry name" value="GroES-like_sf"/>
</dbReference>
<feature type="compositionally biased region" description="Basic and acidic residues" evidence="3">
    <location>
        <begin position="28"/>
        <end position="67"/>
    </location>
</feature>
<dbReference type="Proteomes" id="UP000078541">
    <property type="component" value="Unassembled WGS sequence"/>
</dbReference>
<dbReference type="PANTHER" id="PTHR44054">
    <property type="entry name" value="SYNAPTIC VESICLE MEMBRANE PROTEIN VAT-1 HOMOLOG-LIKE"/>
    <property type="match status" value="1"/>
</dbReference>
<dbReference type="Pfam" id="PF08240">
    <property type="entry name" value="ADH_N"/>
    <property type="match status" value="1"/>
</dbReference>
<evidence type="ECO:0000256" key="3">
    <source>
        <dbReference type="SAM" id="MobiDB-lite"/>
    </source>
</evidence>
<proteinExistence type="inferred from homology"/>
<evidence type="ECO:0000313" key="5">
    <source>
        <dbReference type="EMBL" id="KYN34319.1"/>
    </source>
</evidence>
<dbReference type="InterPro" id="IPR002364">
    <property type="entry name" value="Quin_OxRdtase/zeta-crystal_CS"/>
</dbReference>
<dbReference type="SMART" id="SM00829">
    <property type="entry name" value="PKS_ER"/>
    <property type="match status" value="1"/>
</dbReference>
<accession>A0A195F2J9</accession>
<dbReference type="SUPFAM" id="SSF51735">
    <property type="entry name" value="NAD(P)-binding Rossmann-fold domains"/>
    <property type="match status" value="1"/>
</dbReference>
<name>A0A195F2J9_9HYME</name>
<evidence type="ECO:0000256" key="1">
    <source>
        <dbReference type="ARBA" id="ARBA00010371"/>
    </source>
</evidence>
<organism evidence="5 6">
    <name type="scientific">Trachymyrmex septentrionalis</name>
    <dbReference type="NCBI Taxonomy" id="34720"/>
    <lineage>
        <taxon>Eukaryota</taxon>
        <taxon>Metazoa</taxon>
        <taxon>Ecdysozoa</taxon>
        <taxon>Arthropoda</taxon>
        <taxon>Hexapoda</taxon>
        <taxon>Insecta</taxon>
        <taxon>Pterygota</taxon>
        <taxon>Neoptera</taxon>
        <taxon>Endopterygota</taxon>
        <taxon>Hymenoptera</taxon>
        <taxon>Apocrita</taxon>
        <taxon>Aculeata</taxon>
        <taxon>Formicoidea</taxon>
        <taxon>Formicidae</taxon>
        <taxon>Myrmicinae</taxon>
        <taxon>Trachymyrmex</taxon>
    </lineage>
</organism>
<gene>
    <name evidence="5" type="ORF">ALC56_11426</name>
</gene>
<feature type="domain" description="Enoyl reductase (ER)" evidence="4">
    <location>
        <begin position="152"/>
        <end position="468"/>
    </location>
</feature>
<feature type="compositionally biased region" description="Basic and acidic residues" evidence="3">
    <location>
        <begin position="1"/>
        <end position="18"/>
    </location>
</feature>
<dbReference type="EMBL" id="KQ981864">
    <property type="protein sequence ID" value="KYN34319.1"/>
    <property type="molecule type" value="Genomic_DNA"/>
</dbReference>
<dbReference type="PANTHER" id="PTHR44054:SF2">
    <property type="entry name" value="SYNAPTIC VESICLE MEMBRANE PROTEIN VAT-1 HOMOLOG-LIKE"/>
    <property type="match status" value="1"/>
</dbReference>
<dbReference type="InterPro" id="IPR036291">
    <property type="entry name" value="NAD(P)-bd_dom_sf"/>
</dbReference>
<dbReference type="InterPro" id="IPR013154">
    <property type="entry name" value="ADH-like_N"/>
</dbReference>
<dbReference type="InterPro" id="IPR052100">
    <property type="entry name" value="SV-ATPase_mito-regulator"/>
</dbReference>
<dbReference type="Pfam" id="PF13602">
    <property type="entry name" value="ADH_zinc_N_2"/>
    <property type="match status" value="1"/>
</dbReference>
<feature type="compositionally biased region" description="Basic and acidic residues" evidence="3">
    <location>
        <begin position="489"/>
        <end position="500"/>
    </location>
</feature>
<comment type="similarity">
    <text evidence="1">Belongs to the zinc-containing alcohol dehydrogenase family. Quinone oxidoreductase subfamily.</text>
</comment>
<feature type="region of interest" description="Disordered" evidence="3">
    <location>
        <begin position="465"/>
        <end position="534"/>
    </location>
</feature>
<dbReference type="InterPro" id="IPR020843">
    <property type="entry name" value="ER"/>
</dbReference>
<dbReference type="CDD" id="cd08275">
    <property type="entry name" value="MDR3"/>
    <property type="match status" value="1"/>
</dbReference>
<dbReference type="Gene3D" id="3.40.50.720">
    <property type="entry name" value="NAD(P)-binding Rossmann-like Domain"/>
    <property type="match status" value="1"/>
</dbReference>
<dbReference type="PROSITE" id="PS01162">
    <property type="entry name" value="QOR_ZETA_CRYSTAL"/>
    <property type="match status" value="1"/>
</dbReference>
<dbReference type="GO" id="GO:0008270">
    <property type="term" value="F:zinc ion binding"/>
    <property type="evidence" value="ECO:0007669"/>
    <property type="project" value="InterPro"/>
</dbReference>
<dbReference type="AlphaFoldDB" id="A0A195F2J9"/>
<reference evidence="5 6" key="1">
    <citation type="submission" date="2016-03" db="EMBL/GenBank/DDBJ databases">
        <title>Trachymyrmex septentrionalis WGS genome.</title>
        <authorList>
            <person name="Nygaard S."/>
            <person name="Hu H."/>
            <person name="Boomsma J."/>
            <person name="Zhang G."/>
        </authorList>
    </citation>
    <scope>NUCLEOTIDE SEQUENCE [LARGE SCALE GENOMIC DNA]</scope>
    <source>
        <strain evidence="5">Tsep2-gDNA-1</strain>
        <tissue evidence="5">Whole body</tissue>
    </source>
</reference>
<feature type="compositionally biased region" description="Basic and acidic residues" evidence="3">
    <location>
        <begin position="507"/>
        <end position="534"/>
    </location>
</feature>
<evidence type="ECO:0000313" key="6">
    <source>
        <dbReference type="Proteomes" id="UP000078541"/>
    </source>
</evidence>